<dbReference type="InterPro" id="IPR016135">
    <property type="entry name" value="UBQ-conjugating_enzyme/RWD"/>
</dbReference>
<proteinExistence type="predicted"/>
<feature type="compositionally biased region" description="Basic residues" evidence="3">
    <location>
        <begin position="285"/>
        <end position="297"/>
    </location>
</feature>
<feature type="region of interest" description="Disordered" evidence="3">
    <location>
        <begin position="356"/>
        <end position="381"/>
    </location>
</feature>
<dbReference type="InterPro" id="IPR057734">
    <property type="entry name" value="UBE2O-like_SH3-C"/>
</dbReference>
<gene>
    <name evidence="5" type="ORF">EJB05_33631</name>
</gene>
<dbReference type="InterPro" id="IPR000608">
    <property type="entry name" value="UBC"/>
</dbReference>
<dbReference type="Pfam" id="PF23043">
    <property type="entry name" value="SH3-B_UBE2O"/>
    <property type="match status" value="1"/>
</dbReference>
<dbReference type="EMBL" id="RWGY01000029">
    <property type="protein sequence ID" value="TVU17587.1"/>
    <property type="molecule type" value="Genomic_DNA"/>
</dbReference>
<dbReference type="PANTHER" id="PTHR46116:SF32">
    <property type="entry name" value="OS05G0153132 PROTEIN"/>
    <property type="match status" value="1"/>
</dbReference>
<dbReference type="AlphaFoldDB" id="A0A5J9U2A3"/>
<feature type="non-terminal residue" evidence="5">
    <location>
        <position position="1"/>
    </location>
</feature>
<dbReference type="Pfam" id="PF23046">
    <property type="entry name" value="tSH3-B_UBE2O"/>
    <property type="match status" value="1"/>
</dbReference>
<dbReference type="Proteomes" id="UP000324897">
    <property type="component" value="Chromosome 7"/>
</dbReference>
<dbReference type="PROSITE" id="PS50127">
    <property type="entry name" value="UBC_2"/>
    <property type="match status" value="1"/>
</dbReference>
<feature type="domain" description="UBC core" evidence="4">
    <location>
        <begin position="629"/>
        <end position="789"/>
    </location>
</feature>
<dbReference type="PANTHER" id="PTHR46116">
    <property type="entry name" value="(E3-INDEPENDENT) E2 UBIQUITIN-CONJUGATING ENZYME"/>
    <property type="match status" value="1"/>
</dbReference>
<feature type="region of interest" description="Disordered" evidence="3">
    <location>
        <begin position="266"/>
        <end position="297"/>
    </location>
</feature>
<evidence type="ECO:0000259" key="4">
    <source>
        <dbReference type="PROSITE" id="PS50127"/>
    </source>
</evidence>
<evidence type="ECO:0000256" key="1">
    <source>
        <dbReference type="ARBA" id="ARBA00022679"/>
    </source>
</evidence>
<dbReference type="Gene3D" id="3.10.110.10">
    <property type="entry name" value="Ubiquitin Conjugating Enzyme"/>
    <property type="match status" value="1"/>
</dbReference>
<evidence type="ECO:0000256" key="3">
    <source>
        <dbReference type="SAM" id="MobiDB-lite"/>
    </source>
</evidence>
<keyword evidence="1" id="KW-0808">Transferase</keyword>
<dbReference type="GO" id="GO:0061631">
    <property type="term" value="F:ubiquitin conjugating enzyme activity"/>
    <property type="evidence" value="ECO:0007669"/>
    <property type="project" value="TreeGrafter"/>
</dbReference>
<dbReference type="Pfam" id="PF23044">
    <property type="entry name" value="SH3-C_UBE2O"/>
    <property type="match status" value="1"/>
</dbReference>
<sequence>MDCAAGQRNSGEAAATVMDLVTFKKKGAHGERGLVVNSPEQNTPEDDKLAVLCVDGAIVYENASDLDVVDRSDTRPGDIVFSASDPGGQIGVVTKTTTSLDLVQLLAGGEPAVAERGVSPSERRRVRELSIGDYVVSGPWLGRVIVVSVDVDVLFDDGTICRIADAEGKLENVDRSYVRAVMNSFFYPGQRVKYTRFEGTVAKVEMGFVLVYWVASAELGTEADLVKASAPPAWQGNPSDLTLFASCGACSCGVGDRCFFRNPCKEESPPPPLDEPDQKQPMKTKLGRRARRRNHQRKLVEIKKPMSVADIRTTADVLWQNGTRQCGVPSASLLLFEVLNDNEFFPGQRVISRASVDVSDGVESSATSAEGDDADDNAAGPAAPYGIVRSLDVRDQTVRVSWLKTAERGSEVECDETVSAYDLDNDDYVFYGNVVVRLRTLQTASRSTSEPVQGGKGTAITAQDLSWVGHVIDLCNDGCVQVKWGDGITSKVLPHEIYVVQEQTIDEMKEEFCDWVANNDAVDEAQDDTNDNTAAAAASAAVNVIAGNGDDSADMNGGEAGAALVSGETMVGEEDLDGNVCAEEKSTANVAIHGDDDLFGFPQFDVVQMSPPDHFFLKDTEQGIGGGNKWIKRVQKEWKILENDLPDTIYVRGFEDRIDLLRVAMVGATGTPYQDGLFFFDVHLPPTYPAVPPQVHYHSFGLNLNPNLDESGTVCLSLLDTFGGEDVELWSPEMSTILQVVVSIQGLVLTAQPFYNESSYEEHHGTAQAARNEIIYAEDACLLTLRTMLHQLRRPPAGFEELVRRHFRRRGKFVLRACEAYLRKGCPVGTLHAEAHDTEVGCGQKCSAGFRLALTRFMPRLVEAFTSISADGCEQFNTSGLYSCTPTVKH</sequence>
<dbReference type="InterPro" id="IPR057733">
    <property type="entry name" value="UBE2O-like_SH3-B"/>
</dbReference>
<dbReference type="SUPFAM" id="SSF54495">
    <property type="entry name" value="UBC-like"/>
    <property type="match status" value="1"/>
</dbReference>
<keyword evidence="2" id="KW-0833">Ubl conjugation pathway</keyword>
<reference evidence="5 6" key="1">
    <citation type="journal article" date="2019" name="Sci. Rep.">
        <title>A high-quality genome of Eragrostis curvula grass provides insights into Poaceae evolution and supports new strategies to enhance forage quality.</title>
        <authorList>
            <person name="Carballo J."/>
            <person name="Santos B.A.C.M."/>
            <person name="Zappacosta D."/>
            <person name="Garbus I."/>
            <person name="Selva J.P."/>
            <person name="Gallo C.A."/>
            <person name="Diaz A."/>
            <person name="Albertini E."/>
            <person name="Caccamo M."/>
            <person name="Echenique V."/>
        </authorList>
    </citation>
    <scope>NUCLEOTIDE SEQUENCE [LARGE SCALE GENOMIC DNA]</scope>
    <source>
        <strain evidence="6">cv. Victoria</strain>
        <tissue evidence="5">Leaf</tissue>
    </source>
</reference>
<evidence type="ECO:0000256" key="2">
    <source>
        <dbReference type="ARBA" id="ARBA00022786"/>
    </source>
</evidence>
<name>A0A5J9U2A3_9POAL</name>
<dbReference type="SMART" id="SM00212">
    <property type="entry name" value="UBCc"/>
    <property type="match status" value="1"/>
</dbReference>
<protein>
    <recommendedName>
        <fullName evidence="4">UBC core domain-containing protein</fullName>
    </recommendedName>
</protein>
<dbReference type="InterPro" id="IPR057735">
    <property type="entry name" value="UBE2O-like_tSH3-B"/>
</dbReference>
<evidence type="ECO:0000313" key="5">
    <source>
        <dbReference type="EMBL" id="TVU17587.1"/>
    </source>
</evidence>
<keyword evidence="6" id="KW-1185">Reference proteome</keyword>
<dbReference type="CDD" id="cd23837">
    <property type="entry name" value="UBCc_UBE2O"/>
    <property type="match status" value="1"/>
</dbReference>
<dbReference type="Pfam" id="PF00179">
    <property type="entry name" value="UQ_con"/>
    <property type="match status" value="1"/>
</dbReference>
<dbReference type="OrthoDB" id="632608at2759"/>
<evidence type="ECO:0000313" key="6">
    <source>
        <dbReference type="Proteomes" id="UP000324897"/>
    </source>
</evidence>
<comment type="caution">
    <text evidence="5">The sequence shown here is derived from an EMBL/GenBank/DDBJ whole genome shotgun (WGS) entry which is preliminary data.</text>
</comment>
<organism evidence="5 6">
    <name type="scientific">Eragrostis curvula</name>
    <name type="common">weeping love grass</name>
    <dbReference type="NCBI Taxonomy" id="38414"/>
    <lineage>
        <taxon>Eukaryota</taxon>
        <taxon>Viridiplantae</taxon>
        <taxon>Streptophyta</taxon>
        <taxon>Embryophyta</taxon>
        <taxon>Tracheophyta</taxon>
        <taxon>Spermatophyta</taxon>
        <taxon>Magnoliopsida</taxon>
        <taxon>Liliopsida</taxon>
        <taxon>Poales</taxon>
        <taxon>Poaceae</taxon>
        <taxon>PACMAD clade</taxon>
        <taxon>Chloridoideae</taxon>
        <taxon>Eragrostideae</taxon>
        <taxon>Eragrostidinae</taxon>
        <taxon>Eragrostis</taxon>
    </lineage>
</organism>
<accession>A0A5J9U2A3</accession>
<dbReference type="Gramene" id="TVU17587">
    <property type="protein sequence ID" value="TVU17587"/>
    <property type="gene ID" value="EJB05_33631"/>
</dbReference>